<gene>
    <name evidence="2" type="ORF">RM53_07960</name>
</gene>
<accession>A0A0B4CW80</accession>
<keyword evidence="1" id="KW-0812">Transmembrane</keyword>
<sequence length="147" mass="15680">MRKIHLWISLIVGVLVWGAYFVHFVQGLRAGDLGDLIWWFVAALVVAAVAEAAATGLIARLLRRRARVLDEGPTLQAALKAGHVALMLLVGLVLLSALVLALSSVFGWTLDLSGARGQVIAANLLLGMVVVVELARAALTLALMPRR</sequence>
<organism evidence="2 3">
    <name type="scientific">Brevundimonas nasdae</name>
    <dbReference type="NCBI Taxonomy" id="172043"/>
    <lineage>
        <taxon>Bacteria</taxon>
        <taxon>Pseudomonadati</taxon>
        <taxon>Pseudomonadota</taxon>
        <taxon>Alphaproteobacteria</taxon>
        <taxon>Caulobacterales</taxon>
        <taxon>Caulobacteraceae</taxon>
        <taxon>Brevundimonas</taxon>
    </lineage>
</organism>
<comment type="caution">
    <text evidence="2">The sequence shown here is derived from an EMBL/GenBank/DDBJ whole genome shotgun (WGS) entry which is preliminary data.</text>
</comment>
<proteinExistence type="predicted"/>
<feature type="transmembrane region" description="Helical" evidence="1">
    <location>
        <begin position="37"/>
        <end position="62"/>
    </location>
</feature>
<evidence type="ECO:0000256" key="1">
    <source>
        <dbReference type="SAM" id="Phobius"/>
    </source>
</evidence>
<keyword evidence="1" id="KW-1133">Transmembrane helix</keyword>
<keyword evidence="1" id="KW-0472">Membrane</keyword>
<dbReference type="AlphaFoldDB" id="A0A0B4CW80"/>
<evidence type="ECO:0000313" key="3">
    <source>
        <dbReference type="Proteomes" id="UP000031166"/>
    </source>
</evidence>
<protein>
    <submittedName>
        <fullName evidence="2">Uncharacterized protein</fullName>
    </submittedName>
</protein>
<dbReference type="EMBL" id="JWSY01000010">
    <property type="protein sequence ID" value="KIC58591.1"/>
    <property type="molecule type" value="Genomic_DNA"/>
</dbReference>
<reference evidence="2 3" key="1">
    <citation type="submission" date="2014-12" db="EMBL/GenBank/DDBJ databases">
        <title>Genome sequencing of Brevundimonas nasdae TPW30.</title>
        <authorList>
            <person name="Tan P.W."/>
            <person name="Chan K.-G."/>
        </authorList>
    </citation>
    <scope>NUCLEOTIDE SEQUENCE [LARGE SCALE GENOMIC DNA]</scope>
    <source>
        <strain evidence="2 3">TPW30</strain>
    </source>
</reference>
<dbReference type="Proteomes" id="UP000031166">
    <property type="component" value="Unassembled WGS sequence"/>
</dbReference>
<feature type="transmembrane region" description="Helical" evidence="1">
    <location>
        <begin position="120"/>
        <end position="144"/>
    </location>
</feature>
<evidence type="ECO:0000313" key="2">
    <source>
        <dbReference type="EMBL" id="KIC58591.1"/>
    </source>
</evidence>
<dbReference type="STRING" id="172043.RM53_07960"/>
<dbReference type="RefSeq" id="WP_039245786.1">
    <property type="nucleotide sequence ID" value="NZ_JWSY01000010.1"/>
</dbReference>
<feature type="transmembrane region" description="Helical" evidence="1">
    <location>
        <begin position="83"/>
        <end position="108"/>
    </location>
</feature>
<name>A0A0B4CW80_9CAUL</name>
<feature type="transmembrane region" description="Helical" evidence="1">
    <location>
        <begin position="7"/>
        <end position="25"/>
    </location>
</feature>